<dbReference type="AlphaFoldDB" id="A0A059J2Z6"/>
<organism evidence="1 2">
    <name type="scientific">Trichophyton interdigitale (strain MR816)</name>
    <dbReference type="NCBI Taxonomy" id="1215338"/>
    <lineage>
        <taxon>Eukaryota</taxon>
        <taxon>Fungi</taxon>
        <taxon>Dikarya</taxon>
        <taxon>Ascomycota</taxon>
        <taxon>Pezizomycotina</taxon>
        <taxon>Eurotiomycetes</taxon>
        <taxon>Eurotiomycetidae</taxon>
        <taxon>Onygenales</taxon>
        <taxon>Arthrodermataceae</taxon>
        <taxon>Trichophyton</taxon>
    </lineage>
</organism>
<dbReference type="HOGENOM" id="CLU_2851326_0_0_1"/>
<dbReference type="EMBL" id="AOKY01000370">
    <property type="protein sequence ID" value="KDB22241.1"/>
    <property type="molecule type" value="Genomic_DNA"/>
</dbReference>
<name>A0A059J2Z6_TRIIM</name>
<comment type="caution">
    <text evidence="1">The sequence shown here is derived from an EMBL/GenBank/DDBJ whole genome shotgun (WGS) entry which is preliminary data.</text>
</comment>
<accession>A0A059J2Z6</accession>
<reference evidence="1 2" key="1">
    <citation type="submission" date="2014-02" db="EMBL/GenBank/DDBJ databases">
        <title>The Genome Sequence of Trichophyton interdigitale MR816.</title>
        <authorList>
            <consortium name="The Broad Institute Genomics Platform"/>
            <person name="Cuomo C.A."/>
            <person name="White T.C."/>
            <person name="Graser Y."/>
            <person name="Martinez-Rossi N."/>
            <person name="Heitman J."/>
            <person name="Young S.K."/>
            <person name="Zeng Q."/>
            <person name="Gargeya S."/>
            <person name="Abouelleil A."/>
            <person name="Alvarado L."/>
            <person name="Chapman S.B."/>
            <person name="Gainer-Dewar J."/>
            <person name="Goldberg J."/>
            <person name="Griggs A."/>
            <person name="Gujja S."/>
            <person name="Hansen M."/>
            <person name="Howarth C."/>
            <person name="Imamovic A."/>
            <person name="Larimer J."/>
            <person name="Martinez D."/>
            <person name="Murphy C."/>
            <person name="Pearson M.D."/>
            <person name="Persinoti G."/>
            <person name="Poon T."/>
            <person name="Priest M."/>
            <person name="Roberts A.D."/>
            <person name="Saif S."/>
            <person name="Shea T.D."/>
            <person name="Sykes S.N."/>
            <person name="Wortman J."/>
            <person name="Nusbaum C."/>
            <person name="Birren B."/>
        </authorList>
    </citation>
    <scope>NUCLEOTIDE SEQUENCE [LARGE SCALE GENOMIC DNA]</scope>
    <source>
        <strain evidence="1 2">MR816</strain>
    </source>
</reference>
<protein>
    <submittedName>
        <fullName evidence="1">Uncharacterized protein</fullName>
    </submittedName>
</protein>
<sequence length="65" mass="7285">MQQQFSICAHTLNRESNKTFLNEASLPPVATEPGNSRVQGSSCQFHAMKERQAFDPWIMVSMLAS</sequence>
<proteinExistence type="predicted"/>
<gene>
    <name evidence="1" type="ORF">H109_05835</name>
</gene>
<evidence type="ECO:0000313" key="1">
    <source>
        <dbReference type="EMBL" id="KDB22241.1"/>
    </source>
</evidence>
<keyword evidence="2" id="KW-1185">Reference proteome</keyword>
<evidence type="ECO:0000313" key="2">
    <source>
        <dbReference type="Proteomes" id="UP000024533"/>
    </source>
</evidence>
<dbReference type="Proteomes" id="UP000024533">
    <property type="component" value="Unassembled WGS sequence"/>
</dbReference>